<protein>
    <submittedName>
        <fullName evidence="3">Probable MPBQ/MSBQ methyltransferase</fullName>
    </submittedName>
</protein>
<keyword evidence="3" id="KW-0489">Methyltransferase</keyword>
<dbReference type="OMA" id="HARSIPR"/>
<dbReference type="GeneID" id="16992565"/>
<keyword evidence="4" id="KW-1185">Reference proteome</keyword>
<dbReference type="GO" id="GO:0010189">
    <property type="term" value="P:vitamin E biosynthetic process"/>
    <property type="evidence" value="ECO:0007669"/>
    <property type="project" value="EnsemblPlants"/>
</dbReference>
<keyword evidence="1" id="KW-0472">Membrane</keyword>
<reference evidence="3 4" key="2">
    <citation type="journal article" date="2007" name="BMC Biol.">
        <title>A 100%-complete sequence reveals unusually simple genomic features in the hot-spring red alga Cyanidioschyzon merolae.</title>
        <authorList>
            <person name="Nozaki H."/>
            <person name="Takano H."/>
            <person name="Misumi O."/>
            <person name="Terasawa K."/>
            <person name="Matsuzaki M."/>
            <person name="Maruyama S."/>
            <person name="Nishida K."/>
            <person name="Yagisawa F."/>
            <person name="Yoshida Y."/>
            <person name="Fujiwara T."/>
            <person name="Takio S."/>
            <person name="Tamura K."/>
            <person name="Chung S.J."/>
            <person name="Nakamura S."/>
            <person name="Kuroiwa H."/>
            <person name="Tanaka K."/>
            <person name="Sato N."/>
            <person name="Kuroiwa T."/>
        </authorList>
    </citation>
    <scope>NUCLEOTIDE SEQUENCE [LARGE SCALE GENOMIC DNA]</scope>
    <source>
        <strain evidence="3 4">10D</strain>
    </source>
</reference>
<dbReference type="InterPro" id="IPR044649">
    <property type="entry name" value="MPBQ/MSBQ_MT"/>
</dbReference>
<dbReference type="EMBL" id="AP006486">
    <property type="protein sequence ID" value="BAM79107.1"/>
    <property type="molecule type" value="Genomic_DNA"/>
</dbReference>
<dbReference type="STRING" id="280699.M1VAG6"/>
<dbReference type="HOGENOM" id="CLU_051421_0_0_1"/>
<evidence type="ECO:0000256" key="1">
    <source>
        <dbReference type="SAM" id="Phobius"/>
    </source>
</evidence>
<dbReference type="CDD" id="cd02440">
    <property type="entry name" value="AdoMet_MTases"/>
    <property type="match status" value="1"/>
</dbReference>
<organism evidence="3 4">
    <name type="scientific">Cyanidioschyzon merolae (strain NIES-3377 / 10D)</name>
    <name type="common">Unicellular red alga</name>
    <dbReference type="NCBI Taxonomy" id="280699"/>
    <lineage>
        <taxon>Eukaryota</taxon>
        <taxon>Rhodophyta</taxon>
        <taxon>Bangiophyceae</taxon>
        <taxon>Cyanidiales</taxon>
        <taxon>Cyanidiaceae</taxon>
        <taxon>Cyanidioschyzon</taxon>
    </lineage>
</organism>
<dbReference type="GO" id="GO:0051741">
    <property type="term" value="F:2-methyl-6-phytyl-1,4-benzoquinone methyltransferase activity"/>
    <property type="evidence" value="ECO:0007669"/>
    <property type="project" value="EnsemblPlants"/>
</dbReference>
<dbReference type="GO" id="GO:0032259">
    <property type="term" value="P:methylation"/>
    <property type="evidence" value="ECO:0007669"/>
    <property type="project" value="UniProtKB-KW"/>
</dbReference>
<evidence type="ECO:0000259" key="2">
    <source>
        <dbReference type="PROSITE" id="PS51734"/>
    </source>
</evidence>
<dbReference type="PANTHER" id="PTHR44516:SF11">
    <property type="entry name" value="2-METHYL-6-PHYTYL-1,4-HYDROQUINONE METHYLTRANSFERASE 2, CHLOROPLASTIC"/>
    <property type="match status" value="1"/>
</dbReference>
<dbReference type="PROSITE" id="PS51734">
    <property type="entry name" value="SAM_MPBQ_MSBQ_MT"/>
    <property type="match status" value="1"/>
</dbReference>
<dbReference type="Gene3D" id="3.40.50.150">
    <property type="entry name" value="Vaccinia Virus protein VP39"/>
    <property type="match status" value="1"/>
</dbReference>
<gene>
    <name evidence="3" type="ORF">CYME_CMD011C</name>
</gene>
<dbReference type="AlphaFoldDB" id="M1VAG6"/>
<reference evidence="3 4" key="1">
    <citation type="journal article" date="2004" name="Nature">
        <title>Genome sequence of the ultrasmall unicellular red alga Cyanidioschyzon merolae 10D.</title>
        <authorList>
            <person name="Matsuzaki M."/>
            <person name="Misumi O."/>
            <person name="Shin-i T."/>
            <person name="Maruyama S."/>
            <person name="Takahara M."/>
            <person name="Miyagishima S."/>
            <person name="Mori T."/>
            <person name="Nishida K."/>
            <person name="Yagisawa F."/>
            <person name="Nishida K."/>
            <person name="Yoshida Y."/>
            <person name="Nishimura Y."/>
            <person name="Nakao S."/>
            <person name="Kobayashi T."/>
            <person name="Momoyama Y."/>
            <person name="Higashiyama T."/>
            <person name="Minoda A."/>
            <person name="Sano M."/>
            <person name="Nomoto H."/>
            <person name="Oishi K."/>
            <person name="Hayashi H."/>
            <person name="Ohta F."/>
            <person name="Nishizaka S."/>
            <person name="Haga S."/>
            <person name="Miura S."/>
            <person name="Morishita T."/>
            <person name="Kabeya Y."/>
            <person name="Terasawa K."/>
            <person name="Suzuki Y."/>
            <person name="Ishii Y."/>
            <person name="Asakawa S."/>
            <person name="Takano H."/>
            <person name="Ohta N."/>
            <person name="Kuroiwa H."/>
            <person name="Tanaka K."/>
            <person name="Shimizu N."/>
            <person name="Sugano S."/>
            <person name="Sato N."/>
            <person name="Nozaki H."/>
            <person name="Ogasawara N."/>
            <person name="Kohara Y."/>
            <person name="Kuroiwa T."/>
        </authorList>
    </citation>
    <scope>NUCLEOTIDE SEQUENCE [LARGE SCALE GENOMIC DNA]</scope>
    <source>
        <strain evidence="3 4">10D</strain>
    </source>
</reference>
<dbReference type="RefSeq" id="XP_005535393.1">
    <property type="nucleotide sequence ID" value="XM_005535336.1"/>
</dbReference>
<proteinExistence type="predicted"/>
<dbReference type="PANTHER" id="PTHR44516">
    <property type="entry name" value="2-METHYL-6-PHYTYL-1,4-HYDROQUINONE METHYLTRANSFERASE, CHLOROPLASTIC"/>
    <property type="match status" value="1"/>
</dbReference>
<feature type="domain" description="MPBQ/MBSQ family SAM-binding methyltransferase profile" evidence="2">
    <location>
        <begin position="69"/>
        <end position="282"/>
    </location>
</feature>
<feature type="transmembrane region" description="Helical" evidence="1">
    <location>
        <begin position="320"/>
        <end position="345"/>
    </location>
</feature>
<dbReference type="InterPro" id="IPR013216">
    <property type="entry name" value="Methyltransf_11"/>
</dbReference>
<dbReference type="InterPro" id="IPR029063">
    <property type="entry name" value="SAM-dependent_MTases_sf"/>
</dbReference>
<dbReference type="Pfam" id="PF08241">
    <property type="entry name" value="Methyltransf_11"/>
    <property type="match status" value="1"/>
</dbReference>
<keyword evidence="3" id="KW-0808">Transferase</keyword>
<evidence type="ECO:0000313" key="4">
    <source>
        <dbReference type="Proteomes" id="UP000007014"/>
    </source>
</evidence>
<dbReference type="eggNOG" id="KOG1540">
    <property type="taxonomic scope" value="Eukaryota"/>
</dbReference>
<name>M1VAG6_CYAM1</name>
<dbReference type="InterPro" id="IPR031164">
    <property type="entry name" value="SAM_MPBQ_MSBQ_MT"/>
</dbReference>
<evidence type="ECO:0000313" key="3">
    <source>
        <dbReference type="EMBL" id="BAM79107.1"/>
    </source>
</evidence>
<keyword evidence="1" id="KW-1133">Transmembrane helix</keyword>
<dbReference type="SUPFAM" id="SSF53335">
    <property type="entry name" value="S-adenosyl-L-methionine-dependent methyltransferases"/>
    <property type="match status" value="1"/>
</dbReference>
<dbReference type="Proteomes" id="UP000007014">
    <property type="component" value="Chromosome 4"/>
</dbReference>
<dbReference type="GO" id="GO:0009507">
    <property type="term" value="C:chloroplast"/>
    <property type="evidence" value="ECO:0007669"/>
    <property type="project" value="EnsemblPlants"/>
</dbReference>
<accession>M1VAG6</accession>
<keyword evidence="1" id="KW-0812">Transmembrane</keyword>
<dbReference type="Gramene" id="CMD011CT">
    <property type="protein sequence ID" value="CMD011CT"/>
    <property type="gene ID" value="CMD011C"/>
</dbReference>
<dbReference type="KEGG" id="cme:CYME_CMD011C"/>
<sequence>MPSDGFCFVSTWSGVHAVRTPQRPVCGSVGHAIPRHRLWRRRAGVLGTQASTVRSEGTVSVTAPRRQQGLIQHKREAFWFYRFLSLVYDTVVNPFHWTTEMRDASLRQAGLEEGRGRPDFKVLDVGGGTGFCTEGIVQYVSPSQVTLLDQSPHQMQVAKRKPSLQGVTFVQGDAEALAFPTDSFDRVVSAGSIEYWPEPQRGIAEAYRVLKPGGLATIIGPVRATNPVSRFFCDLWMLFPMEEEYRVWFTRAGFTDLKVSYIGPPAYKGIRQHGLIMGLTITGRKPAPGEAKIQLGPMRERLDQSKPMSLGERLIFLARWILGCIAGFYYFVLPFAIMLYAAIFIRDSKRANKEAA</sequence>
<dbReference type="OrthoDB" id="10017101at2759"/>